<organism evidence="2 4">
    <name type="scientific">Adineta steineri</name>
    <dbReference type="NCBI Taxonomy" id="433720"/>
    <lineage>
        <taxon>Eukaryota</taxon>
        <taxon>Metazoa</taxon>
        <taxon>Spiralia</taxon>
        <taxon>Gnathifera</taxon>
        <taxon>Rotifera</taxon>
        <taxon>Eurotatoria</taxon>
        <taxon>Bdelloidea</taxon>
        <taxon>Adinetida</taxon>
        <taxon>Adinetidae</taxon>
        <taxon>Adineta</taxon>
    </lineage>
</organism>
<dbReference type="Pfam" id="PF02493">
    <property type="entry name" value="MORN"/>
    <property type="match status" value="4"/>
</dbReference>
<dbReference type="AlphaFoldDB" id="A0A814CV82"/>
<comment type="caution">
    <text evidence="2">The sequence shown here is derived from an EMBL/GenBank/DDBJ whole genome shotgun (WGS) entry which is preliminary data.</text>
</comment>
<accession>A0A814CV82</accession>
<gene>
    <name evidence="2" type="ORF">IZO911_LOCUS14734</name>
    <name evidence="3" type="ORF">KXQ929_LOCUS26952</name>
</gene>
<dbReference type="SUPFAM" id="SSF82185">
    <property type="entry name" value="Histone H3 K4-specific methyltransferase SET7/9 N-terminal domain"/>
    <property type="match status" value="1"/>
</dbReference>
<evidence type="ECO:0000313" key="4">
    <source>
        <dbReference type="Proteomes" id="UP000663860"/>
    </source>
</evidence>
<dbReference type="PANTHER" id="PTHR43215:SF14">
    <property type="entry name" value="RADIAL SPOKE HEAD 1 HOMOLOG"/>
    <property type="match status" value="1"/>
</dbReference>
<keyword evidence="1" id="KW-0677">Repeat</keyword>
<sequence length="142" mass="16233">MGQRQSTTIAPQVMPETNLPVKTLKFENNSTYTGQVNEKNQKHGHGQFIWPGKLEYIGQFQNGDMHGFGKMIHTNGTEYEGEYKHNKWDGHGKLKYPNWQIYRGEFQDGLRHGHGVLYNSDGTARRSGQWKYGEASHCCGLC</sequence>
<evidence type="ECO:0000313" key="3">
    <source>
        <dbReference type="EMBL" id="CAF3974169.1"/>
    </source>
</evidence>
<protein>
    <submittedName>
        <fullName evidence="2">Uncharacterized protein</fullName>
    </submittedName>
</protein>
<dbReference type="PANTHER" id="PTHR43215">
    <property type="entry name" value="RADIAL SPOKE HEAD 1 HOMOLOG"/>
    <property type="match status" value="1"/>
</dbReference>
<dbReference type="EMBL" id="CAJOBB010002497">
    <property type="protein sequence ID" value="CAF3974169.1"/>
    <property type="molecule type" value="Genomic_DNA"/>
</dbReference>
<reference evidence="2" key="1">
    <citation type="submission" date="2021-02" db="EMBL/GenBank/DDBJ databases">
        <authorList>
            <person name="Nowell W R."/>
        </authorList>
    </citation>
    <scope>NUCLEOTIDE SEQUENCE</scope>
</reference>
<evidence type="ECO:0000313" key="2">
    <source>
        <dbReference type="EMBL" id="CAF0946347.1"/>
    </source>
</evidence>
<dbReference type="Proteomes" id="UP000663868">
    <property type="component" value="Unassembled WGS sequence"/>
</dbReference>
<dbReference type="InterPro" id="IPR003409">
    <property type="entry name" value="MORN"/>
</dbReference>
<dbReference type="Proteomes" id="UP000663860">
    <property type="component" value="Unassembled WGS sequence"/>
</dbReference>
<proteinExistence type="predicted"/>
<dbReference type="SMART" id="SM00698">
    <property type="entry name" value="MORN"/>
    <property type="match status" value="4"/>
</dbReference>
<dbReference type="Gene3D" id="2.20.110.10">
    <property type="entry name" value="Histone H3 K4-specific methyltransferase SET7/9 N-terminal domain"/>
    <property type="match status" value="2"/>
</dbReference>
<dbReference type="EMBL" id="CAJNOE010000124">
    <property type="protein sequence ID" value="CAF0946347.1"/>
    <property type="molecule type" value="Genomic_DNA"/>
</dbReference>
<name>A0A814CV82_9BILA</name>
<evidence type="ECO:0000256" key="1">
    <source>
        <dbReference type="ARBA" id="ARBA00022737"/>
    </source>
</evidence>